<dbReference type="InterPro" id="IPR001506">
    <property type="entry name" value="Peptidase_M12A"/>
</dbReference>
<dbReference type="GO" id="GO:0006508">
    <property type="term" value="P:proteolysis"/>
    <property type="evidence" value="ECO:0007669"/>
    <property type="project" value="InterPro"/>
</dbReference>
<dbReference type="WBParaSite" id="HPBE_0002186501-mRNA-1">
    <property type="protein sequence ID" value="HPBE_0002186501-mRNA-1"/>
    <property type="gene ID" value="HPBE_0002186501"/>
</dbReference>
<keyword evidence="4" id="KW-1185">Reference proteome</keyword>
<dbReference type="EMBL" id="UZAH01033410">
    <property type="protein sequence ID" value="VDP28677.1"/>
    <property type="molecule type" value="Genomic_DNA"/>
</dbReference>
<evidence type="ECO:0000313" key="4">
    <source>
        <dbReference type="Proteomes" id="UP000050761"/>
    </source>
</evidence>
<dbReference type="SUPFAM" id="SSF55486">
    <property type="entry name" value="Metalloproteases ('zincins'), catalytic domain"/>
    <property type="match status" value="1"/>
</dbReference>
<proteinExistence type="predicted"/>
<comment type="caution">
    <text evidence="1">Lacks conserved residue(s) required for the propagation of feature annotation.</text>
</comment>
<name>A0A183GH47_HELPZ</name>
<organism evidence="4 5">
    <name type="scientific">Heligmosomoides polygyrus</name>
    <name type="common">Parasitic roundworm</name>
    <dbReference type="NCBI Taxonomy" id="6339"/>
    <lineage>
        <taxon>Eukaryota</taxon>
        <taxon>Metazoa</taxon>
        <taxon>Ecdysozoa</taxon>
        <taxon>Nematoda</taxon>
        <taxon>Chromadorea</taxon>
        <taxon>Rhabditida</taxon>
        <taxon>Rhabditina</taxon>
        <taxon>Rhabditomorpha</taxon>
        <taxon>Strongyloidea</taxon>
        <taxon>Heligmosomidae</taxon>
        <taxon>Heligmosomoides</taxon>
    </lineage>
</organism>
<dbReference type="OrthoDB" id="431034at2759"/>
<dbReference type="AlphaFoldDB" id="A0A183GH47"/>
<sequence>MQVVNSTFLTKISSKVITGAVYRWPRAPIPYKFKGGDETWRNLIRSALKHWESETCVRWEEDGRGKDHVIFFRGSGYSYHTLEQNVPHYWDRVHVLRLQNVAPHWSTLLPEPAVCRKDERNRASF</sequence>
<dbReference type="InterPro" id="IPR024079">
    <property type="entry name" value="MetalloPept_cat_dom_sf"/>
</dbReference>
<dbReference type="Gene3D" id="3.40.390.10">
    <property type="entry name" value="Collagenase (Catalytic Domain)"/>
    <property type="match status" value="1"/>
</dbReference>
<accession>A0A183GH47</accession>
<reference evidence="3 4" key="1">
    <citation type="submission" date="2018-11" db="EMBL/GenBank/DDBJ databases">
        <authorList>
            <consortium name="Pathogen Informatics"/>
        </authorList>
    </citation>
    <scope>NUCLEOTIDE SEQUENCE [LARGE SCALE GENOMIC DNA]</scope>
</reference>
<dbReference type="Proteomes" id="UP000050761">
    <property type="component" value="Unassembled WGS sequence"/>
</dbReference>
<evidence type="ECO:0000256" key="1">
    <source>
        <dbReference type="PROSITE-ProRule" id="PRU01211"/>
    </source>
</evidence>
<gene>
    <name evidence="3" type="ORF">HPBE_LOCUS21864</name>
</gene>
<reference evidence="5" key="2">
    <citation type="submission" date="2019-09" db="UniProtKB">
        <authorList>
            <consortium name="WormBaseParasite"/>
        </authorList>
    </citation>
    <scope>IDENTIFICATION</scope>
</reference>
<dbReference type="GO" id="GO:0004222">
    <property type="term" value="F:metalloendopeptidase activity"/>
    <property type="evidence" value="ECO:0007669"/>
    <property type="project" value="InterPro"/>
</dbReference>
<evidence type="ECO:0000313" key="3">
    <source>
        <dbReference type="EMBL" id="VDP28677.1"/>
    </source>
</evidence>
<evidence type="ECO:0000313" key="5">
    <source>
        <dbReference type="WBParaSite" id="HPBE_0002186501-mRNA-1"/>
    </source>
</evidence>
<protein>
    <submittedName>
        <fullName evidence="5">Astacin domain-containing protein</fullName>
    </submittedName>
</protein>
<evidence type="ECO:0000259" key="2">
    <source>
        <dbReference type="PROSITE" id="PS51864"/>
    </source>
</evidence>
<accession>A0A3P8BMP1</accession>
<feature type="domain" description="Peptidase M12A" evidence="2">
    <location>
        <begin position="15"/>
        <end position="125"/>
    </location>
</feature>
<dbReference type="PROSITE" id="PS51864">
    <property type="entry name" value="ASTACIN"/>
    <property type="match status" value="1"/>
</dbReference>
<dbReference type="Pfam" id="PF01400">
    <property type="entry name" value="Astacin"/>
    <property type="match status" value="1"/>
</dbReference>